<dbReference type="EMBL" id="DVMR01000043">
    <property type="protein sequence ID" value="HIU43702.1"/>
    <property type="molecule type" value="Genomic_DNA"/>
</dbReference>
<accession>A0A9D1IX18</accession>
<sequence length="90" mass="10120">MNHDPLALPLLDFLAYRVGSAYLSDLPRMNGARLARELEQIPAKAASLHDWNDALEYLVQAPPEATPQAARGRLLERLNLRDALSQRTDR</sequence>
<gene>
    <name evidence="1" type="ORF">IAB67_05320</name>
</gene>
<organism evidence="1 2">
    <name type="scientific">Candidatus Ventrousia excrementavium</name>
    <dbReference type="NCBI Taxonomy" id="2840961"/>
    <lineage>
        <taxon>Bacteria</taxon>
        <taxon>Bacillati</taxon>
        <taxon>Bacillota</taxon>
        <taxon>Clostridia</taxon>
        <taxon>Eubacteriales</taxon>
        <taxon>Clostridiaceae</taxon>
        <taxon>Clostridiaceae incertae sedis</taxon>
        <taxon>Candidatus Ventrousia</taxon>
    </lineage>
</organism>
<evidence type="ECO:0000313" key="2">
    <source>
        <dbReference type="Proteomes" id="UP000824073"/>
    </source>
</evidence>
<evidence type="ECO:0000313" key="1">
    <source>
        <dbReference type="EMBL" id="HIU43702.1"/>
    </source>
</evidence>
<protein>
    <submittedName>
        <fullName evidence="1">Uncharacterized protein</fullName>
    </submittedName>
</protein>
<reference evidence="1" key="2">
    <citation type="journal article" date="2021" name="PeerJ">
        <title>Extensive microbial diversity within the chicken gut microbiome revealed by metagenomics and culture.</title>
        <authorList>
            <person name="Gilroy R."/>
            <person name="Ravi A."/>
            <person name="Getino M."/>
            <person name="Pursley I."/>
            <person name="Horton D.L."/>
            <person name="Alikhan N.F."/>
            <person name="Baker D."/>
            <person name="Gharbi K."/>
            <person name="Hall N."/>
            <person name="Watson M."/>
            <person name="Adriaenssens E.M."/>
            <person name="Foster-Nyarko E."/>
            <person name="Jarju S."/>
            <person name="Secka A."/>
            <person name="Antonio M."/>
            <person name="Oren A."/>
            <person name="Chaudhuri R.R."/>
            <person name="La Ragione R."/>
            <person name="Hildebrand F."/>
            <person name="Pallen M.J."/>
        </authorList>
    </citation>
    <scope>NUCLEOTIDE SEQUENCE</scope>
    <source>
        <strain evidence="1">CHK191-8634</strain>
    </source>
</reference>
<comment type="caution">
    <text evidence="1">The sequence shown here is derived from an EMBL/GenBank/DDBJ whole genome shotgun (WGS) entry which is preliminary data.</text>
</comment>
<dbReference type="Proteomes" id="UP000824073">
    <property type="component" value="Unassembled WGS sequence"/>
</dbReference>
<dbReference type="AlphaFoldDB" id="A0A9D1IX18"/>
<reference evidence="1" key="1">
    <citation type="submission" date="2020-10" db="EMBL/GenBank/DDBJ databases">
        <authorList>
            <person name="Gilroy R."/>
        </authorList>
    </citation>
    <scope>NUCLEOTIDE SEQUENCE</scope>
    <source>
        <strain evidence="1">CHK191-8634</strain>
    </source>
</reference>
<proteinExistence type="predicted"/>
<name>A0A9D1IX18_9CLOT</name>